<sequence>MNPVISIALLLLSATVGESWKPLKVEEDFPSQLKHHAGERAENHEEEILQDRSLPGFCSACKSLVSKLKQQLGKDCSKIKIEQLLNRVCDKLRLVKGTCQKIVNKYKSTLIDAIANHGTPTAIFLTVHGRSFEVNIDDEEQVDVEISVEAGKIPGVCWACKWALNKVKKVLGPNATSESVKSKLNSICNEIGLLKSVCRKFVKTHLGELIEELTTSDDVRTICVNTGACKPKELLNELFYLGDEYPQIKIKKFP</sequence>
<keyword evidence="6" id="KW-1185">Reference proteome</keyword>
<gene>
    <name evidence="5" type="ORF">AKAME5_001908700</name>
</gene>
<dbReference type="InterPro" id="IPR007856">
    <property type="entry name" value="SapB_1"/>
</dbReference>
<dbReference type="Proteomes" id="UP001279410">
    <property type="component" value="Unassembled WGS sequence"/>
</dbReference>
<comment type="caution">
    <text evidence="5">The sequence shown here is derived from an EMBL/GenBank/DDBJ whole genome shotgun (WGS) entry which is preliminary data.</text>
</comment>
<evidence type="ECO:0000256" key="2">
    <source>
        <dbReference type="ARBA" id="ARBA00023180"/>
    </source>
</evidence>
<keyword evidence="1" id="KW-1015">Disulfide bond</keyword>
<dbReference type="PROSITE" id="PS50015">
    <property type="entry name" value="SAP_B"/>
    <property type="match status" value="2"/>
</dbReference>
<accession>A0AAD3RG59</accession>
<evidence type="ECO:0000259" key="4">
    <source>
        <dbReference type="PROSITE" id="PS50015"/>
    </source>
</evidence>
<dbReference type="Pfam" id="PF05184">
    <property type="entry name" value="SapB_1"/>
    <property type="match status" value="1"/>
</dbReference>
<dbReference type="InterPro" id="IPR008139">
    <property type="entry name" value="SaposinB_dom"/>
</dbReference>
<dbReference type="AlphaFoldDB" id="A0AAD3RG59"/>
<organism evidence="5 6">
    <name type="scientific">Lates japonicus</name>
    <name type="common">Japanese lates</name>
    <dbReference type="NCBI Taxonomy" id="270547"/>
    <lineage>
        <taxon>Eukaryota</taxon>
        <taxon>Metazoa</taxon>
        <taxon>Chordata</taxon>
        <taxon>Craniata</taxon>
        <taxon>Vertebrata</taxon>
        <taxon>Euteleostomi</taxon>
        <taxon>Actinopterygii</taxon>
        <taxon>Neopterygii</taxon>
        <taxon>Teleostei</taxon>
        <taxon>Neoteleostei</taxon>
        <taxon>Acanthomorphata</taxon>
        <taxon>Carangaria</taxon>
        <taxon>Carangaria incertae sedis</taxon>
        <taxon>Centropomidae</taxon>
        <taxon>Lates</taxon>
    </lineage>
</organism>
<name>A0AAD3RG59_LATJO</name>
<dbReference type="PANTHER" id="PTHR15541:SF2">
    <property type="entry name" value="GRANULYSIN"/>
    <property type="match status" value="1"/>
</dbReference>
<dbReference type="PRINTS" id="PR01797">
    <property type="entry name" value="SAPOSIN"/>
</dbReference>
<dbReference type="GO" id="GO:0042742">
    <property type="term" value="P:defense response to bacterium"/>
    <property type="evidence" value="ECO:0007669"/>
    <property type="project" value="InterPro"/>
</dbReference>
<feature type="chain" id="PRO_5042166868" evidence="3">
    <location>
        <begin position="20"/>
        <end position="254"/>
    </location>
</feature>
<dbReference type="GO" id="GO:0016020">
    <property type="term" value="C:membrane"/>
    <property type="evidence" value="ECO:0007669"/>
    <property type="project" value="GOC"/>
</dbReference>
<dbReference type="SMART" id="SM00741">
    <property type="entry name" value="SapB"/>
    <property type="match status" value="2"/>
</dbReference>
<evidence type="ECO:0000256" key="3">
    <source>
        <dbReference type="SAM" id="SignalP"/>
    </source>
</evidence>
<dbReference type="InterPro" id="IPR008373">
    <property type="entry name" value="Saposin"/>
</dbReference>
<dbReference type="SUPFAM" id="SSF47862">
    <property type="entry name" value="Saposin"/>
    <property type="match status" value="2"/>
</dbReference>
<feature type="domain" description="Saposin B-type" evidence="4">
    <location>
        <begin position="54"/>
        <end position="138"/>
    </location>
</feature>
<feature type="signal peptide" evidence="3">
    <location>
        <begin position="1"/>
        <end position="19"/>
    </location>
</feature>
<dbReference type="GO" id="GO:0005764">
    <property type="term" value="C:lysosome"/>
    <property type="evidence" value="ECO:0007669"/>
    <property type="project" value="InterPro"/>
</dbReference>
<evidence type="ECO:0000313" key="6">
    <source>
        <dbReference type="Proteomes" id="UP001279410"/>
    </source>
</evidence>
<dbReference type="GO" id="GO:0006665">
    <property type="term" value="P:sphingolipid metabolic process"/>
    <property type="evidence" value="ECO:0007669"/>
    <property type="project" value="InterPro"/>
</dbReference>
<evidence type="ECO:0000256" key="1">
    <source>
        <dbReference type="ARBA" id="ARBA00023157"/>
    </source>
</evidence>
<proteinExistence type="predicted"/>
<dbReference type="EMBL" id="BRZM01000118">
    <property type="protein sequence ID" value="GLD67758.1"/>
    <property type="molecule type" value="Genomic_DNA"/>
</dbReference>
<reference evidence="5" key="1">
    <citation type="submission" date="2022-08" db="EMBL/GenBank/DDBJ databases">
        <title>Genome sequencing of akame (Lates japonicus).</title>
        <authorList>
            <person name="Hashiguchi Y."/>
            <person name="Takahashi H."/>
        </authorList>
    </citation>
    <scope>NUCLEOTIDE SEQUENCE</scope>
    <source>
        <strain evidence="5">Kochi</strain>
    </source>
</reference>
<keyword evidence="3" id="KW-0732">Signal</keyword>
<protein>
    <submittedName>
        <fullName evidence="5">Antimicrobial peptide NK-lysin-like protein</fullName>
    </submittedName>
</protein>
<keyword evidence="2" id="KW-0325">Glycoprotein</keyword>
<dbReference type="InterPro" id="IPR011001">
    <property type="entry name" value="Saposin-like"/>
</dbReference>
<dbReference type="Gene3D" id="1.10.225.10">
    <property type="entry name" value="Saposin-like"/>
    <property type="match status" value="2"/>
</dbReference>
<dbReference type="InterPro" id="IPR038847">
    <property type="entry name" value="Granulysin-like"/>
</dbReference>
<dbReference type="PANTHER" id="PTHR15541">
    <property type="entry name" value="GRANULYSIN RELATED"/>
    <property type="match status" value="1"/>
</dbReference>
<evidence type="ECO:0000313" key="5">
    <source>
        <dbReference type="EMBL" id="GLD67758.1"/>
    </source>
</evidence>
<feature type="domain" description="Saposin B-type" evidence="4">
    <location>
        <begin position="153"/>
        <end position="233"/>
    </location>
</feature>